<keyword evidence="2" id="KW-1185">Reference proteome</keyword>
<dbReference type="AlphaFoldDB" id="A0A151MMD4"/>
<comment type="caution">
    <text evidence="1">The sequence shown here is derived from an EMBL/GenBank/DDBJ whole genome shotgun (WGS) entry which is preliminary data.</text>
</comment>
<reference evidence="1 2" key="1">
    <citation type="journal article" date="2012" name="Genome Biol.">
        <title>Sequencing three crocodilian genomes to illuminate the evolution of archosaurs and amniotes.</title>
        <authorList>
            <person name="St John J.A."/>
            <person name="Braun E.L."/>
            <person name="Isberg S.R."/>
            <person name="Miles L.G."/>
            <person name="Chong A.Y."/>
            <person name="Gongora J."/>
            <person name="Dalzell P."/>
            <person name="Moran C."/>
            <person name="Bed'hom B."/>
            <person name="Abzhanov A."/>
            <person name="Burgess S.C."/>
            <person name="Cooksey A.M."/>
            <person name="Castoe T.A."/>
            <person name="Crawford N.G."/>
            <person name="Densmore L.D."/>
            <person name="Drew J.C."/>
            <person name="Edwards S.V."/>
            <person name="Faircloth B.C."/>
            <person name="Fujita M.K."/>
            <person name="Greenwold M.J."/>
            <person name="Hoffmann F.G."/>
            <person name="Howard J.M."/>
            <person name="Iguchi T."/>
            <person name="Janes D.E."/>
            <person name="Khan S.Y."/>
            <person name="Kohno S."/>
            <person name="de Koning A.J."/>
            <person name="Lance S.L."/>
            <person name="McCarthy F.M."/>
            <person name="McCormack J.E."/>
            <person name="Merchant M.E."/>
            <person name="Peterson D.G."/>
            <person name="Pollock D.D."/>
            <person name="Pourmand N."/>
            <person name="Raney B.J."/>
            <person name="Roessler K.A."/>
            <person name="Sanford J.R."/>
            <person name="Sawyer R.H."/>
            <person name="Schmidt C.J."/>
            <person name="Triplett E.W."/>
            <person name="Tuberville T.D."/>
            <person name="Venegas-Anaya M."/>
            <person name="Howard J.T."/>
            <person name="Jarvis E.D."/>
            <person name="Guillette L.J.Jr."/>
            <person name="Glenn T.C."/>
            <person name="Green R.E."/>
            <person name="Ray D.A."/>
        </authorList>
    </citation>
    <scope>NUCLEOTIDE SEQUENCE [LARGE SCALE GENOMIC DNA]</scope>
    <source>
        <strain evidence="1">KSC_2009_1</strain>
    </source>
</reference>
<evidence type="ECO:0000313" key="1">
    <source>
        <dbReference type="EMBL" id="KYO25707.1"/>
    </source>
</evidence>
<organism evidence="1 2">
    <name type="scientific">Alligator mississippiensis</name>
    <name type="common">American alligator</name>
    <dbReference type="NCBI Taxonomy" id="8496"/>
    <lineage>
        <taxon>Eukaryota</taxon>
        <taxon>Metazoa</taxon>
        <taxon>Chordata</taxon>
        <taxon>Craniata</taxon>
        <taxon>Vertebrata</taxon>
        <taxon>Euteleostomi</taxon>
        <taxon>Archelosauria</taxon>
        <taxon>Archosauria</taxon>
        <taxon>Crocodylia</taxon>
        <taxon>Alligatoridae</taxon>
        <taxon>Alligatorinae</taxon>
        <taxon>Alligator</taxon>
    </lineage>
</organism>
<sequence>MIFLLLLPGRCKLQDFKVKISIVEPGSFRGAQRMQKSQEQVRGHVPLPRDLQAAVLQPLVLPTYRSFPGTVLGSTKLLP</sequence>
<dbReference type="EMBL" id="AKHW03005676">
    <property type="protein sequence ID" value="KYO25707.1"/>
    <property type="molecule type" value="Genomic_DNA"/>
</dbReference>
<evidence type="ECO:0000313" key="2">
    <source>
        <dbReference type="Proteomes" id="UP000050525"/>
    </source>
</evidence>
<protein>
    <submittedName>
        <fullName evidence="1">Uncharacterized protein</fullName>
    </submittedName>
</protein>
<accession>A0A151MMD4</accession>
<dbReference type="Proteomes" id="UP000050525">
    <property type="component" value="Unassembled WGS sequence"/>
</dbReference>
<gene>
    <name evidence="1" type="ORF">Y1Q_0022119</name>
</gene>
<name>A0A151MMD4_ALLMI</name>
<proteinExistence type="predicted"/>